<name>A0A8J2S8T2_9STRA</name>
<organism evidence="3 4">
    <name type="scientific">Pelagomonas calceolata</name>
    <dbReference type="NCBI Taxonomy" id="35677"/>
    <lineage>
        <taxon>Eukaryota</taxon>
        <taxon>Sar</taxon>
        <taxon>Stramenopiles</taxon>
        <taxon>Ochrophyta</taxon>
        <taxon>Pelagophyceae</taxon>
        <taxon>Pelagomonadales</taxon>
        <taxon>Pelagomonadaceae</taxon>
        <taxon>Pelagomonas</taxon>
    </lineage>
</organism>
<sequence>MKLSIALLASGAAALAPNVQRATQLATAVPKAPLAAAAAVVAAAPAPALAAGLSSGDLILPVGGLTLLLTGVIAGILGYTTIGDGPANPKNRG</sequence>
<keyword evidence="4" id="KW-1185">Reference proteome</keyword>
<dbReference type="AlphaFoldDB" id="A0A8J2S8T2"/>
<evidence type="ECO:0000256" key="1">
    <source>
        <dbReference type="SAM" id="Phobius"/>
    </source>
</evidence>
<feature type="transmembrane region" description="Helical" evidence="1">
    <location>
        <begin position="58"/>
        <end position="82"/>
    </location>
</feature>
<keyword evidence="2" id="KW-0732">Signal</keyword>
<evidence type="ECO:0000313" key="4">
    <source>
        <dbReference type="Proteomes" id="UP000789595"/>
    </source>
</evidence>
<keyword evidence="1" id="KW-0812">Transmembrane</keyword>
<keyword evidence="1" id="KW-0472">Membrane</keyword>
<reference evidence="3" key="1">
    <citation type="submission" date="2021-11" db="EMBL/GenBank/DDBJ databases">
        <authorList>
            <consortium name="Genoscope - CEA"/>
            <person name="William W."/>
        </authorList>
    </citation>
    <scope>NUCLEOTIDE SEQUENCE</scope>
</reference>
<feature type="chain" id="PRO_5035315861" evidence="2">
    <location>
        <begin position="17"/>
        <end position="93"/>
    </location>
</feature>
<evidence type="ECO:0000256" key="2">
    <source>
        <dbReference type="SAM" id="SignalP"/>
    </source>
</evidence>
<evidence type="ECO:0000313" key="3">
    <source>
        <dbReference type="EMBL" id="CAH0367793.1"/>
    </source>
</evidence>
<protein>
    <submittedName>
        <fullName evidence="3">Uncharacterized protein</fullName>
    </submittedName>
</protein>
<accession>A0A8J2S8T2</accession>
<gene>
    <name evidence="3" type="ORF">PECAL_2P08320</name>
</gene>
<keyword evidence="1" id="KW-1133">Transmembrane helix</keyword>
<proteinExistence type="predicted"/>
<feature type="transmembrane region" description="Helical" evidence="1">
    <location>
        <begin position="32"/>
        <end position="51"/>
    </location>
</feature>
<feature type="signal peptide" evidence="2">
    <location>
        <begin position="1"/>
        <end position="16"/>
    </location>
</feature>
<comment type="caution">
    <text evidence="3">The sequence shown here is derived from an EMBL/GenBank/DDBJ whole genome shotgun (WGS) entry which is preliminary data.</text>
</comment>
<dbReference type="Proteomes" id="UP000789595">
    <property type="component" value="Unassembled WGS sequence"/>
</dbReference>
<dbReference type="EMBL" id="CAKKNE010000002">
    <property type="protein sequence ID" value="CAH0367793.1"/>
    <property type="molecule type" value="Genomic_DNA"/>
</dbReference>